<evidence type="ECO:0000313" key="2">
    <source>
        <dbReference type="EMBL" id="HAS6676433.1"/>
    </source>
</evidence>
<dbReference type="PANTHER" id="PTHR43581:SF4">
    <property type="entry name" value="ATP_GTP PHOSPHATASE"/>
    <property type="match status" value="1"/>
</dbReference>
<keyword evidence="3" id="KW-0067">ATP-binding</keyword>
<dbReference type="Gene3D" id="3.40.50.300">
    <property type="entry name" value="P-loop containing nucleotide triphosphate hydrolases"/>
    <property type="match status" value="1"/>
</dbReference>
<keyword evidence="3" id="KW-0547">Nucleotide-binding</keyword>
<dbReference type="Proteomes" id="UP000856022">
    <property type="component" value="Unassembled WGS sequence"/>
</dbReference>
<gene>
    <name evidence="3" type="ORF">EHC69_24655</name>
    <name evidence="2" type="ORF">I7278_06390</name>
</gene>
<dbReference type="InterPro" id="IPR027417">
    <property type="entry name" value="P-loop_NTPase"/>
</dbReference>
<dbReference type="AlphaFoldDB" id="A0A7Z2MXX6"/>
<dbReference type="RefSeq" id="WP_114868207.1">
    <property type="nucleotide sequence ID" value="NZ_CP034299.1"/>
</dbReference>
<accession>A0A7Z2MXX6</accession>
<sequence>MRDLWSRIVINDVHFSRLNVLVGVSGAGKTTIISALKTLVRIAEGDTAAGLEWRIRFLDDTGKKITWTGKTSRKVELTPTGIGSKIVEEKLLVDEELIINNSDNEVLFNGFRLPRLDDTKSLLFHLKNEIKDIHTSLTSSIIIDADSPDFSPSNNQMINRSTYSDKLNEHKKNFDIKKFSHQNRELTCKEKIYYAYEYDKEAFIDFQETYISIFEQVKEIKPRVARTMESTDSQRLLVIELELNNGQRVGQRKISSGMYKTMMILAELFFGSNKSPIIIDEIENSLGVNCLPEILSQLNDTENQVIITSHHPRVINEIPVKFWNIVSRKKDGSVVTYPASEVLPSGRHEAFIQLINSPEFRGSR</sequence>
<dbReference type="EMBL" id="CP034299">
    <property type="protein sequence ID" value="QHH12462.1"/>
    <property type="molecule type" value="Genomic_DNA"/>
</dbReference>
<organism evidence="2">
    <name type="scientific">Vibrio parahaemolyticus</name>
    <dbReference type="NCBI Taxonomy" id="670"/>
    <lineage>
        <taxon>Bacteria</taxon>
        <taxon>Pseudomonadati</taxon>
        <taxon>Pseudomonadota</taxon>
        <taxon>Gammaproteobacteria</taxon>
        <taxon>Vibrionales</taxon>
        <taxon>Vibrionaceae</taxon>
        <taxon>Vibrio</taxon>
    </lineage>
</organism>
<protein>
    <submittedName>
        <fullName evidence="2">AAA family ATPase</fullName>
    </submittedName>
    <submittedName>
        <fullName evidence="3">ATP-binding protein</fullName>
    </submittedName>
</protein>
<reference evidence="2" key="1">
    <citation type="journal article" date="2018" name="Genome Biol.">
        <title>SKESA: strategic k-mer extension for scrupulous assemblies.</title>
        <authorList>
            <person name="Souvorov A."/>
            <person name="Agarwala R."/>
            <person name="Lipman D.J."/>
        </authorList>
    </citation>
    <scope>NUCLEOTIDE SEQUENCE</scope>
    <source>
        <strain evidence="2">1930</strain>
    </source>
</reference>
<dbReference type="SUPFAM" id="SSF52540">
    <property type="entry name" value="P-loop containing nucleoside triphosphate hydrolases"/>
    <property type="match status" value="1"/>
</dbReference>
<feature type="domain" description="ATPase AAA-type core" evidence="1">
    <location>
        <begin position="18"/>
        <end position="315"/>
    </location>
</feature>
<dbReference type="GO" id="GO:0005524">
    <property type="term" value="F:ATP binding"/>
    <property type="evidence" value="ECO:0007669"/>
    <property type="project" value="UniProtKB-KW"/>
</dbReference>
<dbReference type="Proteomes" id="UP000464718">
    <property type="component" value="Chromosome ii"/>
</dbReference>
<reference evidence="2" key="3">
    <citation type="submission" date="2019-12" db="EMBL/GenBank/DDBJ databases">
        <authorList>
            <consortium name="NCBI Pathogen Detection Project"/>
        </authorList>
    </citation>
    <scope>NUCLEOTIDE SEQUENCE</scope>
    <source>
        <strain evidence="2">1930</strain>
    </source>
</reference>
<evidence type="ECO:0000313" key="3">
    <source>
        <dbReference type="EMBL" id="QHH12462.1"/>
    </source>
</evidence>
<name>A0A7Z2MXX6_VIBPH</name>
<proteinExistence type="predicted"/>
<dbReference type="GO" id="GO:0016887">
    <property type="term" value="F:ATP hydrolysis activity"/>
    <property type="evidence" value="ECO:0007669"/>
    <property type="project" value="InterPro"/>
</dbReference>
<dbReference type="CDD" id="cd00267">
    <property type="entry name" value="ABC_ATPase"/>
    <property type="match status" value="1"/>
</dbReference>
<dbReference type="InterPro" id="IPR051396">
    <property type="entry name" value="Bact_Antivir_Def_Nuclease"/>
</dbReference>
<evidence type="ECO:0000259" key="1">
    <source>
        <dbReference type="Pfam" id="PF13304"/>
    </source>
</evidence>
<dbReference type="InterPro" id="IPR003959">
    <property type="entry name" value="ATPase_AAA_core"/>
</dbReference>
<dbReference type="EMBL" id="DACQKT010000002">
    <property type="protein sequence ID" value="HAS6676433.1"/>
    <property type="molecule type" value="Genomic_DNA"/>
</dbReference>
<evidence type="ECO:0000313" key="4">
    <source>
        <dbReference type="Proteomes" id="UP000464718"/>
    </source>
</evidence>
<reference evidence="3 4" key="2">
    <citation type="submission" date="2018-12" db="EMBL/GenBank/DDBJ databases">
        <title>Genomic insights into the evolutionary origins and pathogenicity of five Vibrio parahaemolyticus strains isolated from the shrimp with acute hepatopancreatic necrosis disease (AHPND).</title>
        <authorList>
            <person name="Yang Q."/>
            <person name="Dong X."/>
            <person name="Xie G."/>
            <person name="Fu S."/>
            <person name="Zou P."/>
            <person name="Sun J."/>
            <person name="Wang Y."/>
            <person name="Huang J."/>
        </authorList>
    </citation>
    <scope>NUCLEOTIDE SEQUENCE [LARGE SCALE GENOMIC DNA]</scope>
    <source>
        <strain evidence="3 4">20160303005-1</strain>
    </source>
</reference>
<dbReference type="PANTHER" id="PTHR43581">
    <property type="entry name" value="ATP/GTP PHOSPHATASE"/>
    <property type="match status" value="1"/>
</dbReference>
<dbReference type="Pfam" id="PF13304">
    <property type="entry name" value="AAA_21"/>
    <property type="match status" value="1"/>
</dbReference>